<dbReference type="EMBL" id="JAKELL010000216">
    <property type="protein sequence ID" value="KAH8978626.1"/>
    <property type="molecule type" value="Genomic_DNA"/>
</dbReference>
<dbReference type="Proteomes" id="UP001201163">
    <property type="component" value="Unassembled WGS sequence"/>
</dbReference>
<feature type="region of interest" description="Disordered" evidence="1">
    <location>
        <begin position="161"/>
        <end position="186"/>
    </location>
</feature>
<gene>
    <name evidence="2" type="ORF">EDB92DRAFT_554261</name>
</gene>
<comment type="caution">
    <text evidence="2">The sequence shown here is derived from an EMBL/GenBank/DDBJ whole genome shotgun (WGS) entry which is preliminary data.</text>
</comment>
<evidence type="ECO:0000313" key="3">
    <source>
        <dbReference type="Proteomes" id="UP001201163"/>
    </source>
</evidence>
<proteinExistence type="predicted"/>
<keyword evidence="3" id="KW-1185">Reference proteome</keyword>
<feature type="compositionally biased region" description="Polar residues" evidence="1">
    <location>
        <begin position="170"/>
        <end position="186"/>
    </location>
</feature>
<name>A0AAD4L3U3_9AGAM</name>
<evidence type="ECO:0000256" key="1">
    <source>
        <dbReference type="SAM" id="MobiDB-lite"/>
    </source>
</evidence>
<sequence length="252" mass="28166">MFFYLIHTTRRSPSLPAPRAAIRRPRVLDRVPTVQLPLGPTLFERNFEDKVLITLSTPSTIRGELAAGGATLAIHGTTEVFRILVSDNVKYWYPTNIATPPSQKWPSQNPIQAETGSVFRIELSIAIVLDSVQRLAESASRWLVRVVHSLPTFLLTSCTSDDFQRKKTPPSASRQSSCSNPQEGSPHSFTVLTLWRMAFLSLAPTRDVFWPRCSRNQLNRPASDEGAAISILVRNLRKSGVKMIPDFIDVVE</sequence>
<protein>
    <submittedName>
        <fullName evidence="2">Uncharacterized protein</fullName>
    </submittedName>
</protein>
<evidence type="ECO:0000313" key="2">
    <source>
        <dbReference type="EMBL" id="KAH8978626.1"/>
    </source>
</evidence>
<accession>A0AAD4L3U3</accession>
<organism evidence="2 3">
    <name type="scientific">Lactarius akahatsu</name>
    <dbReference type="NCBI Taxonomy" id="416441"/>
    <lineage>
        <taxon>Eukaryota</taxon>
        <taxon>Fungi</taxon>
        <taxon>Dikarya</taxon>
        <taxon>Basidiomycota</taxon>
        <taxon>Agaricomycotina</taxon>
        <taxon>Agaricomycetes</taxon>
        <taxon>Russulales</taxon>
        <taxon>Russulaceae</taxon>
        <taxon>Lactarius</taxon>
    </lineage>
</organism>
<reference evidence="2" key="1">
    <citation type="submission" date="2022-01" db="EMBL/GenBank/DDBJ databases">
        <title>Comparative genomics reveals a dynamic genome evolution in the ectomycorrhizal milk-cap (Lactarius) mushrooms.</title>
        <authorList>
            <consortium name="DOE Joint Genome Institute"/>
            <person name="Lebreton A."/>
            <person name="Tang N."/>
            <person name="Kuo A."/>
            <person name="LaButti K."/>
            <person name="Drula E."/>
            <person name="Barry K."/>
            <person name="Clum A."/>
            <person name="Lipzen A."/>
            <person name="Mousain D."/>
            <person name="Ng V."/>
            <person name="Wang R."/>
            <person name="Wang X."/>
            <person name="Dai Y."/>
            <person name="Henrissat B."/>
            <person name="Grigoriev I.V."/>
            <person name="Guerin-Laguette A."/>
            <person name="Yu F."/>
            <person name="Martin F.M."/>
        </authorList>
    </citation>
    <scope>NUCLEOTIDE SEQUENCE</scope>
    <source>
        <strain evidence="2">QP</strain>
    </source>
</reference>
<dbReference type="AlphaFoldDB" id="A0AAD4L3U3"/>